<evidence type="ECO:0000256" key="5">
    <source>
        <dbReference type="SAM" id="Phobius"/>
    </source>
</evidence>
<name>A0A0B6ZMS5_9EUPU</name>
<keyword evidence="2 4" id="KW-0479">Metal-binding</keyword>
<comment type="similarity">
    <text evidence="1">Belongs to the indoleamine 2,3-dioxygenase family.</text>
</comment>
<dbReference type="GO" id="GO:0004833">
    <property type="term" value="F:L-tryptophan 2,3-dioxygenase activity"/>
    <property type="evidence" value="ECO:0007669"/>
    <property type="project" value="TreeGrafter"/>
</dbReference>
<dbReference type="EMBL" id="HACG01022130">
    <property type="protein sequence ID" value="CEK68995.1"/>
    <property type="molecule type" value="Transcribed_RNA"/>
</dbReference>
<protein>
    <recommendedName>
        <fullName evidence="8">Indoleamine 2,3-dioxygenase</fullName>
    </recommendedName>
</protein>
<keyword evidence="4" id="KW-0349">Heme</keyword>
<dbReference type="AlphaFoldDB" id="A0A0B6ZMS5"/>
<keyword evidence="5" id="KW-1133">Transmembrane helix</keyword>
<keyword evidence="5" id="KW-0812">Transmembrane</keyword>
<evidence type="ECO:0000256" key="3">
    <source>
        <dbReference type="ARBA" id="ARBA00023004"/>
    </source>
</evidence>
<dbReference type="InterPro" id="IPR037217">
    <property type="entry name" value="Trp/Indoleamine_2_3_dOase-like"/>
</dbReference>
<dbReference type="Pfam" id="PF01231">
    <property type="entry name" value="IDO"/>
    <property type="match status" value="1"/>
</dbReference>
<keyword evidence="5" id="KW-0472">Membrane</keyword>
<keyword evidence="3 4" id="KW-0408">Iron</keyword>
<gene>
    <name evidence="6" type="primary">ORF68540</name>
    <name evidence="7" type="synonym">ORF68541</name>
</gene>
<dbReference type="GO" id="GO:0033754">
    <property type="term" value="F:indoleamine 2,3-dioxygenase activity"/>
    <property type="evidence" value="ECO:0007669"/>
    <property type="project" value="TreeGrafter"/>
</dbReference>
<evidence type="ECO:0000256" key="2">
    <source>
        <dbReference type="ARBA" id="ARBA00022723"/>
    </source>
</evidence>
<dbReference type="EMBL" id="HACG01022131">
    <property type="protein sequence ID" value="CEK68996.1"/>
    <property type="molecule type" value="Transcribed_RNA"/>
</dbReference>
<dbReference type="GO" id="GO:0020037">
    <property type="term" value="F:heme binding"/>
    <property type="evidence" value="ECO:0007669"/>
    <property type="project" value="InterPro"/>
</dbReference>
<feature type="binding site" description="proximal binding residue" evidence="4">
    <location>
        <position position="357"/>
    </location>
    <ligand>
        <name>heme b</name>
        <dbReference type="ChEBI" id="CHEBI:60344"/>
    </ligand>
    <ligandPart>
        <name>Fe</name>
        <dbReference type="ChEBI" id="CHEBI:18248"/>
    </ligandPart>
</feature>
<dbReference type="SUPFAM" id="SSF140959">
    <property type="entry name" value="Indolic compounds 2,3-dioxygenase-like"/>
    <property type="match status" value="1"/>
</dbReference>
<dbReference type="PANTHER" id="PTHR28657">
    <property type="entry name" value="INDOLEAMINE 2,3-DIOXYGENASE"/>
    <property type="match status" value="1"/>
</dbReference>
<dbReference type="PANTHER" id="PTHR28657:SF5">
    <property type="entry name" value="INDOLEAMINE 2,3-DIOXYGENASE"/>
    <property type="match status" value="1"/>
</dbReference>
<feature type="transmembrane region" description="Helical" evidence="5">
    <location>
        <begin position="425"/>
        <end position="443"/>
    </location>
</feature>
<evidence type="ECO:0000256" key="1">
    <source>
        <dbReference type="ARBA" id="ARBA00007119"/>
    </source>
</evidence>
<dbReference type="GO" id="GO:0046872">
    <property type="term" value="F:metal ion binding"/>
    <property type="evidence" value="ECO:0007669"/>
    <property type="project" value="UniProtKB-KW"/>
</dbReference>
<evidence type="ECO:0000313" key="7">
    <source>
        <dbReference type="EMBL" id="CEK68996.1"/>
    </source>
</evidence>
<sequence length="458" mass="51276">MESNDQSEFDLSKYNANCETGFMLNNPLKSLPAYFKPWNDLATSLPVLVKQKTLRTAVEQLPLLDPSQLVGHHQLRLAHLQLSLITAGYIWQDGDQGMPKVLPRTIAIPYCNISKQLGVQPILAHVDLALANWSLIDPNGPFNFENLECLYHLPGERGGDWFCIVTFMVELSFAKCLKSVERILNLVGSSKKHGVGETIHEEKTEEEIAKCLLDVSKAMKAMEDSLSRMRDQLDAKLFFNVIRPFLGGWGGESSPLPDGLIYEGVSDTPVKLTGGSAAQSTTLQVLDAFLGVKHTQEKREFLVRMRDFMPPEHKHLIEYLEQLPYSLRDFVTSSCNESLKSCYNHSLSALVSLRDYHIKIVKMYVILPARKANEGNYQSLDKKGTGGTSLLPFLKDIWSDTSDKLLPVNLRSSDVTRNGNNRTGITLSLLVAALALVTVGFATRSTTRIWTLLPWQRK</sequence>
<proteinExistence type="inferred from homology"/>
<dbReference type="GO" id="GO:0034354">
    <property type="term" value="P:'de novo' NAD+ biosynthetic process from L-tryptophan"/>
    <property type="evidence" value="ECO:0007669"/>
    <property type="project" value="TreeGrafter"/>
</dbReference>
<dbReference type="Gene3D" id="1.20.58.480">
    <property type="match status" value="1"/>
</dbReference>
<evidence type="ECO:0000256" key="4">
    <source>
        <dbReference type="PIRSR" id="PIRSR600898-1"/>
    </source>
</evidence>
<reference evidence="6" key="1">
    <citation type="submission" date="2014-12" db="EMBL/GenBank/DDBJ databases">
        <title>Insight into the proteome of Arion vulgaris.</title>
        <authorList>
            <person name="Aradska J."/>
            <person name="Bulat T."/>
            <person name="Smidak R."/>
            <person name="Sarate P."/>
            <person name="Gangsoo J."/>
            <person name="Sialana F."/>
            <person name="Bilban M."/>
            <person name="Lubec G."/>
        </authorList>
    </citation>
    <scope>NUCLEOTIDE SEQUENCE</scope>
    <source>
        <tissue evidence="6">Skin</tissue>
    </source>
</reference>
<evidence type="ECO:0008006" key="8">
    <source>
        <dbReference type="Google" id="ProtNLM"/>
    </source>
</evidence>
<dbReference type="GO" id="GO:0005737">
    <property type="term" value="C:cytoplasm"/>
    <property type="evidence" value="ECO:0007669"/>
    <property type="project" value="TreeGrafter"/>
</dbReference>
<evidence type="ECO:0000313" key="6">
    <source>
        <dbReference type="EMBL" id="CEK68995.1"/>
    </source>
</evidence>
<organism evidence="6">
    <name type="scientific">Arion vulgaris</name>
    <dbReference type="NCBI Taxonomy" id="1028688"/>
    <lineage>
        <taxon>Eukaryota</taxon>
        <taxon>Metazoa</taxon>
        <taxon>Spiralia</taxon>
        <taxon>Lophotrochozoa</taxon>
        <taxon>Mollusca</taxon>
        <taxon>Gastropoda</taxon>
        <taxon>Heterobranchia</taxon>
        <taxon>Euthyneura</taxon>
        <taxon>Panpulmonata</taxon>
        <taxon>Eupulmonata</taxon>
        <taxon>Stylommatophora</taxon>
        <taxon>Helicina</taxon>
        <taxon>Arionoidea</taxon>
        <taxon>Arionidae</taxon>
        <taxon>Arion</taxon>
    </lineage>
</organism>
<dbReference type="GO" id="GO:0019441">
    <property type="term" value="P:L-tryptophan catabolic process to kynurenine"/>
    <property type="evidence" value="ECO:0007669"/>
    <property type="project" value="InterPro"/>
</dbReference>
<dbReference type="InterPro" id="IPR000898">
    <property type="entry name" value="Indolamine_dOase"/>
</dbReference>
<accession>A0A0B6ZMS5</accession>